<dbReference type="SUPFAM" id="SSF46785">
    <property type="entry name" value="Winged helix' DNA-binding domain"/>
    <property type="match status" value="1"/>
</dbReference>
<dbReference type="PANTHER" id="PTHR33164:SF105">
    <property type="entry name" value="TRANSCRIPTIONAL REPRESSOR PROTEIN-RELATED"/>
    <property type="match status" value="1"/>
</dbReference>
<organism evidence="2 3">
    <name type="scientific">Variovorax ureilyticus</name>
    <dbReference type="NCBI Taxonomy" id="1836198"/>
    <lineage>
        <taxon>Bacteria</taxon>
        <taxon>Pseudomonadati</taxon>
        <taxon>Pseudomonadota</taxon>
        <taxon>Betaproteobacteria</taxon>
        <taxon>Burkholderiales</taxon>
        <taxon>Comamonadaceae</taxon>
        <taxon>Variovorax</taxon>
    </lineage>
</organism>
<evidence type="ECO:0000313" key="3">
    <source>
        <dbReference type="Proteomes" id="UP001365846"/>
    </source>
</evidence>
<dbReference type="InterPro" id="IPR039422">
    <property type="entry name" value="MarR/SlyA-like"/>
</dbReference>
<dbReference type="InterPro" id="IPR000835">
    <property type="entry name" value="HTH_MarR-typ"/>
</dbReference>
<name>A0ABU8V9S7_9BURK</name>
<dbReference type="PROSITE" id="PS50995">
    <property type="entry name" value="HTH_MARR_2"/>
    <property type="match status" value="1"/>
</dbReference>
<dbReference type="RefSeq" id="WP_340355735.1">
    <property type="nucleotide sequence ID" value="NZ_JBBKZU010000002.1"/>
</dbReference>
<dbReference type="EMBL" id="JBBKZU010000002">
    <property type="protein sequence ID" value="MEJ8810412.1"/>
    <property type="molecule type" value="Genomic_DNA"/>
</dbReference>
<dbReference type="InterPro" id="IPR036390">
    <property type="entry name" value="WH_DNA-bd_sf"/>
</dbReference>
<proteinExistence type="predicted"/>
<protein>
    <submittedName>
        <fullName evidence="2">MarR family winged helix-turn-helix transcriptional regulator</fullName>
    </submittedName>
</protein>
<comment type="caution">
    <text evidence="2">The sequence shown here is derived from an EMBL/GenBank/DDBJ whole genome shotgun (WGS) entry which is preliminary data.</text>
</comment>
<dbReference type="Gene3D" id="1.10.10.10">
    <property type="entry name" value="Winged helix-like DNA-binding domain superfamily/Winged helix DNA-binding domain"/>
    <property type="match status" value="1"/>
</dbReference>
<gene>
    <name evidence="2" type="ORF">WKW77_04985</name>
</gene>
<dbReference type="PANTHER" id="PTHR33164">
    <property type="entry name" value="TRANSCRIPTIONAL REGULATOR, MARR FAMILY"/>
    <property type="match status" value="1"/>
</dbReference>
<dbReference type="SMART" id="SM00347">
    <property type="entry name" value="HTH_MARR"/>
    <property type="match status" value="1"/>
</dbReference>
<evidence type="ECO:0000259" key="1">
    <source>
        <dbReference type="PROSITE" id="PS50995"/>
    </source>
</evidence>
<accession>A0ABU8V9S7</accession>
<keyword evidence="3" id="KW-1185">Reference proteome</keyword>
<dbReference type="InterPro" id="IPR036388">
    <property type="entry name" value="WH-like_DNA-bd_sf"/>
</dbReference>
<reference evidence="2 3" key="1">
    <citation type="submission" date="2024-03" db="EMBL/GenBank/DDBJ databases">
        <title>Novel species of the genus Variovorax.</title>
        <authorList>
            <person name="Liu Q."/>
            <person name="Xin Y.-H."/>
        </authorList>
    </citation>
    <scope>NUCLEOTIDE SEQUENCE [LARGE SCALE GENOMIC DNA]</scope>
    <source>
        <strain evidence="2 3">KACC 18899</strain>
    </source>
</reference>
<dbReference type="Proteomes" id="UP001365846">
    <property type="component" value="Unassembled WGS sequence"/>
</dbReference>
<dbReference type="Pfam" id="PF12802">
    <property type="entry name" value="MarR_2"/>
    <property type="match status" value="1"/>
</dbReference>
<evidence type="ECO:0000313" key="2">
    <source>
        <dbReference type="EMBL" id="MEJ8810412.1"/>
    </source>
</evidence>
<feature type="domain" description="HTH marR-type" evidence="1">
    <location>
        <begin position="11"/>
        <end position="143"/>
    </location>
</feature>
<sequence length="158" mass="17468">MSMVDMNTRVEDCSCFAIRRAARQAARLYDAHLQPTGLRVAQFLILAVLEEVRTADIHTLSERLDIERTATGKMVSVLVRDGLVQAGPAPGDARTRLVELTMEGRRLFVKAVPLWQAAQCRMEALNGRQRVTALRAELRGLAMHNAAAAGPAADFTWR</sequence>